<keyword evidence="2" id="KW-1185">Reference proteome</keyword>
<evidence type="ECO:0008006" key="3">
    <source>
        <dbReference type="Google" id="ProtNLM"/>
    </source>
</evidence>
<evidence type="ECO:0000313" key="2">
    <source>
        <dbReference type="Proteomes" id="UP000809829"/>
    </source>
</evidence>
<reference evidence="1 2" key="1">
    <citation type="submission" date="2021-01" db="EMBL/GenBank/DDBJ databases">
        <title>Genomic Encyclopedia of Type Strains, Phase IV (KMG-IV): sequencing the most valuable type-strain genomes for metagenomic binning, comparative biology and taxonomic classification.</title>
        <authorList>
            <person name="Goeker M."/>
        </authorList>
    </citation>
    <scope>NUCLEOTIDE SEQUENCE [LARGE SCALE GENOMIC DNA]</scope>
    <source>
        <strain evidence="1 2">DSM 104297</strain>
    </source>
</reference>
<dbReference type="EMBL" id="JAFBFC010000004">
    <property type="protein sequence ID" value="MBM7703423.1"/>
    <property type="molecule type" value="Genomic_DNA"/>
</dbReference>
<organism evidence="1 2">
    <name type="scientific">Priestia iocasae</name>
    <dbReference type="NCBI Taxonomy" id="2291674"/>
    <lineage>
        <taxon>Bacteria</taxon>
        <taxon>Bacillati</taxon>
        <taxon>Bacillota</taxon>
        <taxon>Bacilli</taxon>
        <taxon>Bacillales</taxon>
        <taxon>Bacillaceae</taxon>
        <taxon>Priestia</taxon>
    </lineage>
</organism>
<proteinExistence type="predicted"/>
<sequence>MLERVEVELDIFSGNPNPTWMLSDAEGVLFLKRLAMLPKSSIKELSTNLGYRGFIVRVTNRMVNILVRIQNGTVQFSQDDTNVYYNDQNRYLEQWLLNSGKHYLKSDLFKIIGSEFPRNF</sequence>
<dbReference type="RefSeq" id="WP_205187288.1">
    <property type="nucleotide sequence ID" value="NZ_JAFBFC010000004.1"/>
</dbReference>
<protein>
    <recommendedName>
        <fullName evidence="3">Phage protein</fullName>
    </recommendedName>
</protein>
<gene>
    <name evidence="1" type="ORF">JOC83_002272</name>
</gene>
<evidence type="ECO:0000313" key="1">
    <source>
        <dbReference type="EMBL" id="MBM7703423.1"/>
    </source>
</evidence>
<dbReference type="Proteomes" id="UP000809829">
    <property type="component" value="Unassembled WGS sequence"/>
</dbReference>
<accession>A0ABS2QVB1</accession>
<comment type="caution">
    <text evidence="1">The sequence shown here is derived from an EMBL/GenBank/DDBJ whole genome shotgun (WGS) entry which is preliminary data.</text>
</comment>
<name>A0ABS2QVB1_9BACI</name>